<keyword evidence="5 7" id="KW-0443">Lipid metabolism</keyword>
<evidence type="ECO:0000256" key="6">
    <source>
        <dbReference type="ARBA" id="ARBA00023160"/>
    </source>
</evidence>
<evidence type="ECO:0000256" key="5">
    <source>
        <dbReference type="ARBA" id="ARBA00023098"/>
    </source>
</evidence>
<keyword evidence="2 7" id="KW-0444">Lipid biosynthesis</keyword>
<dbReference type="Proteomes" id="UP000177817">
    <property type="component" value="Unassembled WGS sequence"/>
</dbReference>
<comment type="subcellular location">
    <subcellularLocation>
        <location evidence="7">Cytoplasm</location>
    </subcellularLocation>
</comment>
<gene>
    <name evidence="7" type="primary">acpP</name>
    <name evidence="11" type="ORF">A2677_00380</name>
</gene>
<dbReference type="PROSITE" id="PS50075">
    <property type="entry name" value="CARRIER"/>
    <property type="match status" value="1"/>
</dbReference>
<dbReference type="NCBIfam" id="NF002150">
    <property type="entry name" value="PRK00982.1-4"/>
    <property type="match status" value="1"/>
</dbReference>
<feature type="domain" description="Carrier" evidence="10">
    <location>
        <begin position="1"/>
        <end position="76"/>
    </location>
</feature>
<dbReference type="InterPro" id="IPR006162">
    <property type="entry name" value="Ppantetheine_attach_site"/>
</dbReference>
<keyword evidence="4 7" id="KW-0276">Fatty acid metabolism</keyword>
<dbReference type="InterPro" id="IPR003231">
    <property type="entry name" value="ACP"/>
</dbReference>
<dbReference type="NCBIfam" id="TIGR00517">
    <property type="entry name" value="acyl_carrier"/>
    <property type="match status" value="1"/>
</dbReference>
<feature type="modified residue" description="O-(pantetheine 4'-phosphoryl)serine" evidence="7">
    <location>
        <position position="36"/>
    </location>
</feature>
<keyword evidence="7" id="KW-0963">Cytoplasm</keyword>
<dbReference type="GO" id="GO:0000036">
    <property type="term" value="F:acyl carrier activity"/>
    <property type="evidence" value="ECO:0007669"/>
    <property type="project" value="UniProtKB-UniRule"/>
</dbReference>
<dbReference type="UniPathway" id="UPA00094"/>
<dbReference type="NCBIfam" id="NF002148">
    <property type="entry name" value="PRK00982.1-2"/>
    <property type="match status" value="1"/>
</dbReference>
<dbReference type="PANTHER" id="PTHR20863">
    <property type="entry name" value="ACYL CARRIER PROTEIN"/>
    <property type="match status" value="1"/>
</dbReference>
<comment type="PTM">
    <text evidence="9">4'-phosphopantetheine is transferred from CoA to a specific serine of apo-ACP by acpS.</text>
</comment>
<dbReference type="PROSITE" id="PS00012">
    <property type="entry name" value="PHOSPHOPANTETHEINE"/>
    <property type="match status" value="1"/>
</dbReference>
<sequence length="81" mass="8723">MTILDDVRGLIVDHLKADPALVPLEADLKDALGADSLDAVEIVMAIEEKYKITINDNDTEKLKTVADIVSYLKSKGVQAAA</sequence>
<evidence type="ECO:0000256" key="3">
    <source>
        <dbReference type="ARBA" id="ARBA00022553"/>
    </source>
</evidence>
<protein>
    <recommendedName>
        <fullName evidence="7 8">Acyl carrier protein</fullName>
        <shortName evidence="7">ACP</shortName>
    </recommendedName>
</protein>
<dbReference type="GO" id="GO:0009245">
    <property type="term" value="P:lipid A biosynthetic process"/>
    <property type="evidence" value="ECO:0007669"/>
    <property type="project" value="TreeGrafter"/>
</dbReference>
<keyword evidence="3 7" id="KW-0597">Phosphoprotein</keyword>
<evidence type="ECO:0000256" key="9">
    <source>
        <dbReference type="RuleBase" id="RU003545"/>
    </source>
</evidence>
<comment type="similarity">
    <text evidence="7">Belongs to the acyl carrier protein (ACP) family.</text>
</comment>
<evidence type="ECO:0000256" key="8">
    <source>
        <dbReference type="NCBIfam" id="TIGR00517"/>
    </source>
</evidence>
<keyword evidence="1 7" id="KW-0596">Phosphopantetheine</keyword>
<comment type="caution">
    <text evidence="11">The sequence shown here is derived from an EMBL/GenBank/DDBJ whole genome shotgun (WGS) entry which is preliminary data.</text>
</comment>
<dbReference type="InterPro" id="IPR009081">
    <property type="entry name" value="PP-bd_ACP"/>
</dbReference>
<dbReference type="GO" id="GO:0005829">
    <property type="term" value="C:cytosol"/>
    <property type="evidence" value="ECO:0007669"/>
    <property type="project" value="TreeGrafter"/>
</dbReference>
<proteinExistence type="inferred from homology"/>
<evidence type="ECO:0000313" key="11">
    <source>
        <dbReference type="EMBL" id="OGY90131.1"/>
    </source>
</evidence>
<evidence type="ECO:0000256" key="7">
    <source>
        <dbReference type="HAMAP-Rule" id="MF_01217"/>
    </source>
</evidence>
<dbReference type="InterPro" id="IPR036736">
    <property type="entry name" value="ACP-like_sf"/>
</dbReference>
<dbReference type="GO" id="GO:0000035">
    <property type="term" value="F:acyl binding"/>
    <property type="evidence" value="ECO:0007669"/>
    <property type="project" value="TreeGrafter"/>
</dbReference>
<dbReference type="AlphaFoldDB" id="A0A1G2BLT3"/>
<dbReference type="GO" id="GO:0016020">
    <property type="term" value="C:membrane"/>
    <property type="evidence" value="ECO:0007669"/>
    <property type="project" value="GOC"/>
</dbReference>
<dbReference type="SUPFAM" id="SSF47336">
    <property type="entry name" value="ACP-like"/>
    <property type="match status" value="1"/>
</dbReference>
<dbReference type="PANTHER" id="PTHR20863:SF76">
    <property type="entry name" value="CARRIER DOMAIN-CONTAINING PROTEIN"/>
    <property type="match status" value="1"/>
</dbReference>
<dbReference type="Pfam" id="PF00550">
    <property type="entry name" value="PP-binding"/>
    <property type="match status" value="1"/>
</dbReference>
<evidence type="ECO:0000256" key="4">
    <source>
        <dbReference type="ARBA" id="ARBA00022832"/>
    </source>
</evidence>
<evidence type="ECO:0000313" key="12">
    <source>
        <dbReference type="Proteomes" id="UP000177817"/>
    </source>
</evidence>
<name>A0A1G2BLT3_9BACT</name>
<dbReference type="Gene3D" id="1.10.1200.10">
    <property type="entry name" value="ACP-like"/>
    <property type="match status" value="1"/>
</dbReference>
<comment type="PTM">
    <text evidence="7">4'-phosphopantetheine is transferred from CoA to a specific serine of apo-ACP by AcpS. This modification is essential for activity because fatty acids are bound in thioester linkage to the sulfhydryl of the prosthetic group.</text>
</comment>
<dbReference type="EMBL" id="MHKK01000016">
    <property type="protein sequence ID" value="OGY90131.1"/>
    <property type="molecule type" value="Genomic_DNA"/>
</dbReference>
<reference evidence="11 12" key="1">
    <citation type="journal article" date="2016" name="Nat. Commun.">
        <title>Thousands of microbial genomes shed light on interconnected biogeochemical processes in an aquifer system.</title>
        <authorList>
            <person name="Anantharaman K."/>
            <person name="Brown C.T."/>
            <person name="Hug L.A."/>
            <person name="Sharon I."/>
            <person name="Castelle C.J."/>
            <person name="Probst A.J."/>
            <person name="Thomas B.C."/>
            <person name="Singh A."/>
            <person name="Wilkins M.J."/>
            <person name="Karaoz U."/>
            <person name="Brodie E.L."/>
            <person name="Williams K.H."/>
            <person name="Hubbard S.S."/>
            <person name="Banfield J.F."/>
        </authorList>
    </citation>
    <scope>NUCLEOTIDE SEQUENCE [LARGE SCALE GENOMIC DNA]</scope>
</reference>
<keyword evidence="6 7" id="KW-0275">Fatty acid biosynthesis</keyword>
<evidence type="ECO:0000259" key="10">
    <source>
        <dbReference type="PROSITE" id="PS50075"/>
    </source>
</evidence>
<evidence type="ECO:0000256" key="2">
    <source>
        <dbReference type="ARBA" id="ARBA00022516"/>
    </source>
</evidence>
<comment type="function">
    <text evidence="7 9">Carrier of the growing fatty acid chain in fatty acid biosynthesis.</text>
</comment>
<accession>A0A1G2BLT3</accession>
<organism evidence="11 12">
    <name type="scientific">Candidatus Komeilibacteria bacterium RIFCSPHIGHO2_01_FULL_52_14</name>
    <dbReference type="NCBI Taxonomy" id="1798549"/>
    <lineage>
        <taxon>Bacteria</taxon>
        <taxon>Candidatus Komeiliibacteriota</taxon>
    </lineage>
</organism>
<dbReference type="HAMAP" id="MF_01217">
    <property type="entry name" value="Acyl_carrier"/>
    <property type="match status" value="1"/>
</dbReference>
<comment type="pathway">
    <text evidence="7 9">Lipid metabolism; fatty acid biosynthesis.</text>
</comment>
<evidence type="ECO:0000256" key="1">
    <source>
        <dbReference type="ARBA" id="ARBA00022450"/>
    </source>
</evidence>